<dbReference type="InterPro" id="IPR037401">
    <property type="entry name" value="SnoaL-like"/>
</dbReference>
<evidence type="ECO:0000313" key="3">
    <source>
        <dbReference type="Proteomes" id="UP000656548"/>
    </source>
</evidence>
<proteinExistence type="predicted"/>
<dbReference type="SUPFAM" id="SSF54427">
    <property type="entry name" value="NTF2-like"/>
    <property type="match status" value="1"/>
</dbReference>
<dbReference type="RefSeq" id="WP_192741298.1">
    <property type="nucleotide sequence ID" value="NZ_JADBEJ010000001.1"/>
</dbReference>
<protein>
    <recommendedName>
        <fullName evidence="1">SnoaL-like domain-containing protein</fullName>
    </recommendedName>
</protein>
<name>A0ABR9KYQ3_9PSEU</name>
<organism evidence="2 3">
    <name type="scientific">Amycolatopsis roodepoortensis</name>
    <dbReference type="NCBI Taxonomy" id="700274"/>
    <lineage>
        <taxon>Bacteria</taxon>
        <taxon>Bacillati</taxon>
        <taxon>Actinomycetota</taxon>
        <taxon>Actinomycetes</taxon>
        <taxon>Pseudonocardiales</taxon>
        <taxon>Pseudonocardiaceae</taxon>
        <taxon>Amycolatopsis</taxon>
    </lineage>
</organism>
<comment type="caution">
    <text evidence="2">The sequence shown here is derived from an EMBL/GenBank/DDBJ whole genome shotgun (WGS) entry which is preliminary data.</text>
</comment>
<dbReference type="Pfam" id="PF12680">
    <property type="entry name" value="SnoaL_2"/>
    <property type="match status" value="1"/>
</dbReference>
<dbReference type="Gene3D" id="3.10.450.50">
    <property type="match status" value="1"/>
</dbReference>
<dbReference type="Proteomes" id="UP000656548">
    <property type="component" value="Unassembled WGS sequence"/>
</dbReference>
<evidence type="ECO:0000259" key="1">
    <source>
        <dbReference type="Pfam" id="PF12680"/>
    </source>
</evidence>
<keyword evidence="3" id="KW-1185">Reference proteome</keyword>
<dbReference type="EMBL" id="JADBEJ010000001">
    <property type="protein sequence ID" value="MBE1573494.1"/>
    <property type="molecule type" value="Genomic_DNA"/>
</dbReference>
<gene>
    <name evidence="2" type="ORF">H4W30_000523</name>
</gene>
<sequence>MTDSYTAYDAARLPSVVLAYLDAHDEGRYDDAKATFAKDATVIDDGKTYRGIDEIGAWIERSAGEYEYTSTRIGQTEADTTRPVVRIRLDGNFPGNTVTLRYCFEVDAGLIARLTIGDVAADG</sequence>
<reference evidence="2 3" key="1">
    <citation type="submission" date="2020-10" db="EMBL/GenBank/DDBJ databases">
        <title>Sequencing the genomes of 1000 actinobacteria strains.</title>
        <authorList>
            <person name="Klenk H.-P."/>
        </authorList>
    </citation>
    <scope>NUCLEOTIDE SEQUENCE [LARGE SCALE GENOMIC DNA]</scope>
    <source>
        <strain evidence="2 3">DSM 46661</strain>
    </source>
</reference>
<accession>A0ABR9KYQ3</accession>
<feature type="domain" description="SnoaL-like" evidence="1">
    <location>
        <begin position="17"/>
        <end position="113"/>
    </location>
</feature>
<dbReference type="InterPro" id="IPR032710">
    <property type="entry name" value="NTF2-like_dom_sf"/>
</dbReference>
<evidence type="ECO:0000313" key="2">
    <source>
        <dbReference type="EMBL" id="MBE1573494.1"/>
    </source>
</evidence>